<dbReference type="SUPFAM" id="SSF53335">
    <property type="entry name" value="S-adenosyl-L-methionine-dependent methyltransferases"/>
    <property type="match status" value="1"/>
</dbReference>
<keyword evidence="5" id="KW-1185">Reference proteome</keyword>
<dbReference type="GO" id="GO:0008168">
    <property type="term" value="F:methyltransferase activity"/>
    <property type="evidence" value="ECO:0007669"/>
    <property type="project" value="UniProtKB-KW"/>
</dbReference>
<dbReference type="InterPro" id="IPR002052">
    <property type="entry name" value="DNA_methylase_N6_adenine_CS"/>
</dbReference>
<dbReference type="Pfam" id="PF03602">
    <property type="entry name" value="Cons_hypoth95"/>
    <property type="match status" value="1"/>
</dbReference>
<evidence type="ECO:0000256" key="3">
    <source>
        <dbReference type="SAM" id="MobiDB-lite"/>
    </source>
</evidence>
<dbReference type="PANTHER" id="PTHR43542:SF1">
    <property type="entry name" value="METHYLTRANSFERASE"/>
    <property type="match status" value="1"/>
</dbReference>
<dbReference type="GO" id="GO:0031167">
    <property type="term" value="P:rRNA methylation"/>
    <property type="evidence" value="ECO:0007669"/>
    <property type="project" value="InterPro"/>
</dbReference>
<reference evidence="4 5" key="1">
    <citation type="submission" date="2019-06" db="EMBL/GenBank/DDBJ databases">
        <title>Sequencing the genomes of 1000 actinobacteria strains.</title>
        <authorList>
            <person name="Klenk H.-P."/>
        </authorList>
    </citation>
    <scope>NUCLEOTIDE SEQUENCE [LARGE SCALE GENOMIC DNA]</scope>
    <source>
        <strain evidence="4 5">DSM 18935</strain>
    </source>
</reference>
<dbReference type="GO" id="GO:0003676">
    <property type="term" value="F:nucleic acid binding"/>
    <property type="evidence" value="ECO:0007669"/>
    <property type="project" value="InterPro"/>
</dbReference>
<dbReference type="NCBIfam" id="TIGR00095">
    <property type="entry name" value="16S rRNA (guanine(966)-N(2))-methyltransferase RsmD"/>
    <property type="match status" value="1"/>
</dbReference>
<dbReference type="PROSITE" id="PS00092">
    <property type="entry name" value="N6_MTASE"/>
    <property type="match status" value="1"/>
</dbReference>
<evidence type="ECO:0000313" key="5">
    <source>
        <dbReference type="Proteomes" id="UP000315628"/>
    </source>
</evidence>
<dbReference type="RefSeq" id="WP_144857185.1">
    <property type="nucleotide sequence ID" value="NZ_BAAAYT010000005.1"/>
</dbReference>
<dbReference type="InterPro" id="IPR029063">
    <property type="entry name" value="SAM-dependent_MTases_sf"/>
</dbReference>
<accession>A0A560W9I9</accession>
<evidence type="ECO:0000256" key="1">
    <source>
        <dbReference type="ARBA" id="ARBA00022603"/>
    </source>
</evidence>
<dbReference type="Gene3D" id="3.40.50.150">
    <property type="entry name" value="Vaccinia Virus protein VP39"/>
    <property type="match status" value="1"/>
</dbReference>
<comment type="caution">
    <text evidence="4">The sequence shown here is derived from an EMBL/GenBank/DDBJ whole genome shotgun (WGS) entry which is preliminary data.</text>
</comment>
<name>A0A560W9I9_9MICO</name>
<sequence length="191" mass="20575">MTRIISGSAGGRRLRTPSGDRTRPTSDRVREALFSALEARDLVDGGHVMDLYAGSGALGLEAASRGASSVLLVESHRGTVGVIRANIDEVGVGGARVQAATVQSVLQQPAGLAYDVVLADPPYDLPESEMSEVLELLLSRDWLSPEAVVVVERSSRSPEPTWPEGMVCEDRKAYGETVLWFARPWAPDYQI</sequence>
<evidence type="ECO:0000313" key="4">
    <source>
        <dbReference type="EMBL" id="TWD14301.1"/>
    </source>
</evidence>
<protein>
    <submittedName>
        <fullName evidence="4">16S rRNA (Guanine966-N2)-methyltransferase</fullName>
    </submittedName>
</protein>
<keyword evidence="2 4" id="KW-0808">Transferase</keyword>
<keyword evidence="1 4" id="KW-0489">Methyltransferase</keyword>
<evidence type="ECO:0000256" key="2">
    <source>
        <dbReference type="ARBA" id="ARBA00022679"/>
    </source>
</evidence>
<dbReference type="EMBL" id="VIUW01000003">
    <property type="protein sequence ID" value="TWD14301.1"/>
    <property type="molecule type" value="Genomic_DNA"/>
</dbReference>
<dbReference type="InterPro" id="IPR004398">
    <property type="entry name" value="RNA_MeTrfase_RsmD"/>
</dbReference>
<gene>
    <name evidence="4" type="ORF">FB557_1709</name>
</gene>
<proteinExistence type="predicted"/>
<dbReference type="PANTHER" id="PTHR43542">
    <property type="entry name" value="METHYLTRANSFERASE"/>
    <property type="match status" value="1"/>
</dbReference>
<dbReference type="PIRSF" id="PIRSF004553">
    <property type="entry name" value="CHP00095"/>
    <property type="match status" value="1"/>
</dbReference>
<dbReference type="Proteomes" id="UP000315628">
    <property type="component" value="Unassembled WGS sequence"/>
</dbReference>
<dbReference type="CDD" id="cd02440">
    <property type="entry name" value="AdoMet_MTases"/>
    <property type="match status" value="1"/>
</dbReference>
<dbReference type="OrthoDB" id="9803017at2"/>
<organism evidence="4 5">
    <name type="scientific">Marihabitans asiaticum</name>
    <dbReference type="NCBI Taxonomy" id="415218"/>
    <lineage>
        <taxon>Bacteria</taxon>
        <taxon>Bacillati</taxon>
        <taxon>Actinomycetota</taxon>
        <taxon>Actinomycetes</taxon>
        <taxon>Micrococcales</taxon>
        <taxon>Intrasporangiaceae</taxon>
        <taxon>Marihabitans</taxon>
    </lineage>
</organism>
<feature type="region of interest" description="Disordered" evidence="3">
    <location>
        <begin position="1"/>
        <end position="25"/>
    </location>
</feature>
<dbReference type="AlphaFoldDB" id="A0A560W9I9"/>